<dbReference type="CDD" id="cd06225">
    <property type="entry name" value="HAMP"/>
    <property type="match status" value="1"/>
</dbReference>
<feature type="transmembrane region" description="Helical" evidence="9">
    <location>
        <begin position="12"/>
        <end position="32"/>
    </location>
</feature>
<sequence length="364" mass="41274">MPKIDLRSRLFLSHLFVMGVGLASFILISKVYSPRQFVLQLERLEPMPFFNVRSVRTYLVEGFETTWNRSTFWSVLVGGTAAGALSYWVAQRITEPLTQMRCITQKFAAGNLDRRMAKSEIPELNQLSASFNRMADSIEGIEQRRRELVSDMTHELRTPLTVVRGYLEEMAEGRIEPSPEIYQQLARETRRLERLVNDLQELSKAETGYLTIDPQPLDAYPLLKSLVERFSEQLLEDGAVLKLDCPANLPPVLADRDRTEQILVNLIGNAMQYTPSGSIVVRAWRGADRIWFAIVDTGIGISPQDLPHIFERFWRAEPSRSRNSGGTGIGLAITRRLVELQGGKIKAKSQLGEGSEFRFYLPLA</sequence>
<dbReference type="GO" id="GO:0016020">
    <property type="term" value="C:membrane"/>
    <property type="evidence" value="ECO:0007669"/>
    <property type="project" value="UniProtKB-SubCell"/>
</dbReference>
<gene>
    <name evidence="12" type="ORF">IQ235_09340</name>
</gene>
<keyword evidence="13" id="KW-1185">Reference proteome</keyword>
<dbReference type="InterPro" id="IPR003594">
    <property type="entry name" value="HATPase_dom"/>
</dbReference>
<dbReference type="InterPro" id="IPR004358">
    <property type="entry name" value="Sig_transdc_His_kin-like_C"/>
</dbReference>
<evidence type="ECO:0000313" key="13">
    <source>
        <dbReference type="Proteomes" id="UP000621799"/>
    </source>
</evidence>
<comment type="subcellular location">
    <subcellularLocation>
        <location evidence="2">Membrane</location>
    </subcellularLocation>
</comment>
<keyword evidence="7" id="KW-0902">Two-component regulatory system</keyword>
<dbReference type="FunFam" id="1.10.287.130:FF:000001">
    <property type="entry name" value="Two-component sensor histidine kinase"/>
    <property type="match status" value="1"/>
</dbReference>
<feature type="domain" description="HAMP" evidence="11">
    <location>
        <begin position="91"/>
        <end position="143"/>
    </location>
</feature>
<dbReference type="InterPro" id="IPR003661">
    <property type="entry name" value="HisK_dim/P_dom"/>
</dbReference>
<proteinExistence type="predicted"/>
<dbReference type="SMART" id="SM00388">
    <property type="entry name" value="HisKA"/>
    <property type="match status" value="1"/>
</dbReference>
<dbReference type="InterPro" id="IPR003660">
    <property type="entry name" value="HAMP_dom"/>
</dbReference>
<dbReference type="CDD" id="cd00082">
    <property type="entry name" value="HisKA"/>
    <property type="match status" value="1"/>
</dbReference>
<dbReference type="EC" id="2.7.13.3" evidence="3"/>
<dbReference type="CDD" id="cd16922">
    <property type="entry name" value="HATPase_EvgS-ArcB-TorS-like"/>
    <property type="match status" value="1"/>
</dbReference>
<protein>
    <recommendedName>
        <fullName evidence="3">histidine kinase</fullName>
        <ecNumber evidence="3">2.7.13.3</ecNumber>
    </recommendedName>
</protein>
<dbReference type="Proteomes" id="UP000621799">
    <property type="component" value="Unassembled WGS sequence"/>
</dbReference>
<feature type="transmembrane region" description="Helical" evidence="9">
    <location>
        <begin position="71"/>
        <end position="90"/>
    </location>
</feature>
<dbReference type="InterPro" id="IPR036097">
    <property type="entry name" value="HisK_dim/P_sf"/>
</dbReference>
<dbReference type="PROSITE" id="PS50885">
    <property type="entry name" value="HAMP"/>
    <property type="match status" value="1"/>
</dbReference>
<dbReference type="SMART" id="SM00304">
    <property type="entry name" value="HAMP"/>
    <property type="match status" value="1"/>
</dbReference>
<dbReference type="PANTHER" id="PTHR43711:SF1">
    <property type="entry name" value="HISTIDINE KINASE 1"/>
    <property type="match status" value="1"/>
</dbReference>
<evidence type="ECO:0000259" key="10">
    <source>
        <dbReference type="PROSITE" id="PS50109"/>
    </source>
</evidence>
<keyword evidence="6 12" id="KW-0418">Kinase</keyword>
<comment type="caution">
    <text evidence="12">The sequence shown here is derived from an EMBL/GenBank/DDBJ whole genome shotgun (WGS) entry which is preliminary data.</text>
</comment>
<dbReference type="Pfam" id="PF00672">
    <property type="entry name" value="HAMP"/>
    <property type="match status" value="1"/>
</dbReference>
<keyword evidence="8 9" id="KW-0472">Membrane</keyword>
<evidence type="ECO:0000256" key="2">
    <source>
        <dbReference type="ARBA" id="ARBA00004370"/>
    </source>
</evidence>
<dbReference type="InterPro" id="IPR050736">
    <property type="entry name" value="Sensor_HK_Regulatory"/>
</dbReference>
<dbReference type="Gene3D" id="3.30.565.10">
    <property type="entry name" value="Histidine kinase-like ATPase, C-terminal domain"/>
    <property type="match status" value="1"/>
</dbReference>
<evidence type="ECO:0000256" key="8">
    <source>
        <dbReference type="ARBA" id="ARBA00023136"/>
    </source>
</evidence>
<keyword evidence="5" id="KW-0808">Transferase</keyword>
<dbReference type="SUPFAM" id="SSF158472">
    <property type="entry name" value="HAMP domain-like"/>
    <property type="match status" value="1"/>
</dbReference>
<evidence type="ECO:0000256" key="5">
    <source>
        <dbReference type="ARBA" id="ARBA00022679"/>
    </source>
</evidence>
<dbReference type="RefSeq" id="WP_264321214.1">
    <property type="nucleotide sequence ID" value="NZ_JADEXN010000138.1"/>
</dbReference>
<evidence type="ECO:0000256" key="4">
    <source>
        <dbReference type="ARBA" id="ARBA00022553"/>
    </source>
</evidence>
<dbReference type="SMART" id="SM00387">
    <property type="entry name" value="HATPase_c"/>
    <property type="match status" value="1"/>
</dbReference>
<dbReference type="PANTHER" id="PTHR43711">
    <property type="entry name" value="TWO-COMPONENT HISTIDINE KINASE"/>
    <property type="match status" value="1"/>
</dbReference>
<evidence type="ECO:0000313" key="12">
    <source>
        <dbReference type="EMBL" id="MBE9040983.1"/>
    </source>
</evidence>
<evidence type="ECO:0000256" key="7">
    <source>
        <dbReference type="ARBA" id="ARBA00023012"/>
    </source>
</evidence>
<evidence type="ECO:0000256" key="6">
    <source>
        <dbReference type="ARBA" id="ARBA00022777"/>
    </source>
</evidence>
<evidence type="ECO:0000256" key="1">
    <source>
        <dbReference type="ARBA" id="ARBA00000085"/>
    </source>
</evidence>
<dbReference type="FunFam" id="3.30.565.10:FF:000006">
    <property type="entry name" value="Sensor histidine kinase WalK"/>
    <property type="match status" value="1"/>
</dbReference>
<keyword evidence="9" id="KW-1133">Transmembrane helix</keyword>
<dbReference type="Gene3D" id="1.10.287.130">
    <property type="match status" value="1"/>
</dbReference>
<comment type="catalytic activity">
    <reaction evidence="1">
        <text>ATP + protein L-histidine = ADP + protein N-phospho-L-histidine.</text>
        <dbReference type="EC" id="2.7.13.3"/>
    </reaction>
</comment>
<evidence type="ECO:0000256" key="3">
    <source>
        <dbReference type="ARBA" id="ARBA00012438"/>
    </source>
</evidence>
<dbReference type="PRINTS" id="PR00344">
    <property type="entry name" value="BCTRLSENSOR"/>
</dbReference>
<dbReference type="Pfam" id="PF02518">
    <property type="entry name" value="HATPase_c"/>
    <property type="match status" value="1"/>
</dbReference>
<keyword evidence="4" id="KW-0597">Phosphoprotein</keyword>
<keyword evidence="9" id="KW-0812">Transmembrane</keyword>
<dbReference type="EMBL" id="JADEXN010000138">
    <property type="protein sequence ID" value="MBE9040983.1"/>
    <property type="molecule type" value="Genomic_DNA"/>
</dbReference>
<dbReference type="Gene3D" id="6.10.340.10">
    <property type="match status" value="1"/>
</dbReference>
<dbReference type="PROSITE" id="PS50109">
    <property type="entry name" value="HIS_KIN"/>
    <property type="match status" value="1"/>
</dbReference>
<accession>A0A928VXA6</accession>
<feature type="domain" description="Histidine kinase" evidence="10">
    <location>
        <begin position="151"/>
        <end position="364"/>
    </location>
</feature>
<dbReference type="SUPFAM" id="SSF55874">
    <property type="entry name" value="ATPase domain of HSP90 chaperone/DNA topoisomerase II/histidine kinase"/>
    <property type="match status" value="1"/>
</dbReference>
<name>A0A928VXA6_9CYAN</name>
<organism evidence="12 13">
    <name type="scientific">Zarconia navalis LEGE 11467</name>
    <dbReference type="NCBI Taxonomy" id="1828826"/>
    <lineage>
        <taxon>Bacteria</taxon>
        <taxon>Bacillati</taxon>
        <taxon>Cyanobacteriota</taxon>
        <taxon>Cyanophyceae</taxon>
        <taxon>Oscillatoriophycideae</taxon>
        <taxon>Oscillatoriales</taxon>
        <taxon>Oscillatoriales incertae sedis</taxon>
        <taxon>Zarconia</taxon>
        <taxon>Zarconia navalis</taxon>
    </lineage>
</organism>
<reference evidence="12" key="1">
    <citation type="submission" date="2020-10" db="EMBL/GenBank/DDBJ databases">
        <authorList>
            <person name="Castelo-Branco R."/>
            <person name="Eusebio N."/>
            <person name="Adriana R."/>
            <person name="Vieira A."/>
            <person name="Brugerolle De Fraissinette N."/>
            <person name="Rezende De Castro R."/>
            <person name="Schneider M.P."/>
            <person name="Vasconcelos V."/>
            <person name="Leao P.N."/>
        </authorList>
    </citation>
    <scope>NUCLEOTIDE SEQUENCE</scope>
    <source>
        <strain evidence="12">LEGE 11467</strain>
    </source>
</reference>
<evidence type="ECO:0000259" key="11">
    <source>
        <dbReference type="PROSITE" id="PS50885"/>
    </source>
</evidence>
<dbReference type="InterPro" id="IPR005467">
    <property type="entry name" value="His_kinase_dom"/>
</dbReference>
<dbReference type="GO" id="GO:0000155">
    <property type="term" value="F:phosphorelay sensor kinase activity"/>
    <property type="evidence" value="ECO:0007669"/>
    <property type="project" value="InterPro"/>
</dbReference>
<dbReference type="SUPFAM" id="SSF47384">
    <property type="entry name" value="Homodimeric domain of signal transducing histidine kinase"/>
    <property type="match status" value="1"/>
</dbReference>
<dbReference type="InterPro" id="IPR036890">
    <property type="entry name" value="HATPase_C_sf"/>
</dbReference>
<dbReference type="AlphaFoldDB" id="A0A928VXA6"/>
<evidence type="ECO:0000256" key="9">
    <source>
        <dbReference type="SAM" id="Phobius"/>
    </source>
</evidence>
<dbReference type="Pfam" id="PF00512">
    <property type="entry name" value="HisKA"/>
    <property type="match status" value="1"/>
</dbReference>